<dbReference type="Ensembl" id="ENSPKIT00000033816.1">
    <property type="protein sequence ID" value="ENSPKIP00000009704.1"/>
    <property type="gene ID" value="ENSPKIG00000024711.1"/>
</dbReference>
<dbReference type="STRING" id="1676925.ENSPKIP00000009704"/>
<evidence type="ECO:0000259" key="2">
    <source>
        <dbReference type="Pfam" id="PF07985"/>
    </source>
</evidence>
<dbReference type="PANTHER" id="PTHR28626">
    <property type="entry name" value="SRR1-LIKE PROTEIN"/>
    <property type="match status" value="1"/>
</dbReference>
<dbReference type="Proteomes" id="UP000261540">
    <property type="component" value="Unplaced"/>
</dbReference>
<dbReference type="KEGG" id="pki:111856845"/>
<dbReference type="RefSeq" id="XP_023692879.1">
    <property type="nucleotide sequence ID" value="XM_023837111.2"/>
</dbReference>
<keyword evidence="4" id="KW-1185">Reference proteome</keyword>
<evidence type="ECO:0000313" key="3">
    <source>
        <dbReference type="Ensembl" id="ENSPKIP00000009704.1"/>
    </source>
</evidence>
<dbReference type="CTD" id="402055"/>
<feature type="domain" description="SRR1-like" evidence="2">
    <location>
        <begin position="88"/>
        <end position="242"/>
    </location>
</feature>
<reference evidence="3" key="2">
    <citation type="submission" date="2025-09" db="UniProtKB">
        <authorList>
            <consortium name="Ensembl"/>
        </authorList>
    </citation>
    <scope>IDENTIFICATION</scope>
</reference>
<proteinExistence type="inferred from homology"/>
<organism evidence="3 4">
    <name type="scientific">Paramormyrops kingsleyae</name>
    <dbReference type="NCBI Taxonomy" id="1676925"/>
    <lineage>
        <taxon>Eukaryota</taxon>
        <taxon>Metazoa</taxon>
        <taxon>Chordata</taxon>
        <taxon>Craniata</taxon>
        <taxon>Vertebrata</taxon>
        <taxon>Euteleostomi</taxon>
        <taxon>Actinopterygii</taxon>
        <taxon>Neopterygii</taxon>
        <taxon>Teleostei</taxon>
        <taxon>Osteoglossocephala</taxon>
        <taxon>Osteoglossomorpha</taxon>
        <taxon>Osteoglossiformes</taxon>
        <taxon>Mormyridae</taxon>
        <taxon>Paramormyrops</taxon>
    </lineage>
</organism>
<dbReference type="AlphaFoldDB" id="A0A3B3QUX4"/>
<dbReference type="GO" id="GO:0005634">
    <property type="term" value="C:nucleus"/>
    <property type="evidence" value="ECO:0007669"/>
    <property type="project" value="TreeGrafter"/>
</dbReference>
<name>A0A3B3QUX4_9TELE</name>
<protein>
    <submittedName>
        <fullName evidence="3">SRR1 domain containing</fullName>
    </submittedName>
</protein>
<dbReference type="PANTHER" id="PTHR28626:SF3">
    <property type="entry name" value="SRR1-LIKE PROTEIN"/>
    <property type="match status" value="1"/>
</dbReference>
<reference evidence="3" key="1">
    <citation type="submission" date="2025-08" db="UniProtKB">
        <authorList>
            <consortium name="Ensembl"/>
        </authorList>
    </citation>
    <scope>IDENTIFICATION</scope>
</reference>
<dbReference type="GeneID" id="111856845"/>
<dbReference type="InterPro" id="IPR012942">
    <property type="entry name" value="SRR1-like"/>
</dbReference>
<dbReference type="GO" id="GO:0005737">
    <property type="term" value="C:cytoplasm"/>
    <property type="evidence" value="ECO:0007669"/>
    <property type="project" value="TreeGrafter"/>
</dbReference>
<comment type="similarity">
    <text evidence="1">Belongs to the SRR1 family.</text>
</comment>
<dbReference type="Pfam" id="PF07985">
    <property type="entry name" value="SRR1"/>
    <property type="match status" value="1"/>
</dbReference>
<evidence type="ECO:0000256" key="1">
    <source>
        <dbReference type="ARBA" id="ARBA00009856"/>
    </source>
</evidence>
<dbReference type="GeneTree" id="ENSGT00390000003948"/>
<dbReference type="InterPro" id="IPR040044">
    <property type="entry name" value="SRR1L"/>
</dbReference>
<dbReference type="OrthoDB" id="551431at2759"/>
<evidence type="ECO:0000313" key="4">
    <source>
        <dbReference type="Proteomes" id="UP000261540"/>
    </source>
</evidence>
<accession>A0A3B3QUX4</accession>
<sequence>MAGSDSEWRQVRRRRKKACDISTCQLSPKDFMGSVDMSKIQERVREAKMELTCEDIWQDWREMLTGCLRLQSQDITESGPDPHGLELDCVCYGLGSFLSGVASRYQLAMLLLLLEALKIPHGRCSMFDPVFSPAECNMLRKMGFTVLSENEEGKRPVSHPTLFYLLHCGTALYNNLLWSNWSQQKLPLLTIMGNSFQGLQDRMVQQDLEREYSFIANVSTVCQETSLPCSTRFSDVFNDTVVLQFPRHRLSTLPLHVWTHAPEPKYLNCKDLEIILREVSS</sequence>